<organism evidence="1 2">
    <name type="scientific">Halteria grandinella</name>
    <dbReference type="NCBI Taxonomy" id="5974"/>
    <lineage>
        <taxon>Eukaryota</taxon>
        <taxon>Sar</taxon>
        <taxon>Alveolata</taxon>
        <taxon>Ciliophora</taxon>
        <taxon>Intramacronucleata</taxon>
        <taxon>Spirotrichea</taxon>
        <taxon>Stichotrichia</taxon>
        <taxon>Sporadotrichida</taxon>
        <taxon>Halteriidae</taxon>
        <taxon>Halteria</taxon>
    </lineage>
</organism>
<reference evidence="1" key="1">
    <citation type="submission" date="2019-06" db="EMBL/GenBank/DDBJ databases">
        <authorList>
            <person name="Zheng W."/>
        </authorList>
    </citation>
    <scope>NUCLEOTIDE SEQUENCE</scope>
    <source>
        <strain evidence="1">QDHG01</strain>
    </source>
</reference>
<sequence length="572" mass="67061">MESFYENLQRCKVKRLDLKQKVDYSKIKMERLKSLTELILTNKDQRVTTNQSILAEKFITDSSHQRSSISTLGLRTYSIDKGLIELMSNIQNKCSIQSFKIIMNNQPYAKTDWLHVLEDQGIEQKKFSVDKVTINSIYNNHTHVQKEKTHINGIMQFIKLPFDHQGHSYIYPMIDLRQIECAQYLGQFLYKLTLDFTGFKPKGTLKKADMEFLLTQQSLRKSQSTSKVEELTIKGPIHIFLAKVLLASFPNVKTLIFGVDQYYLQPYNPKIAPFFSFNKLEKIMQLPQSVTIPQSIFEFIAEYSPRKKLQCKSLMLMGVKTLLPTVLSLVEPEALQKLSIDFMNSTSIVVEQRFDDIEHYGYSFKKLSKLKLTNIELSTRYQFQDQFALMMKSINTLKKLEITTQHEIDFTQKTIEQDSLGLRNALRDHLPKLTTLIIVPTRITVNYRQQNDIYISRQRNFLKNYINFILKERIQPLKVLVKCETDIMTYYQLQEVLLGTQHTVAFDKVINWKECKYILHNSETKLMEKEYPVFAEFIKRPIDDFLISYKEAKELKEAEEAKQLQATQEKSQ</sequence>
<comment type="caution">
    <text evidence="1">The sequence shown here is derived from an EMBL/GenBank/DDBJ whole genome shotgun (WGS) entry which is preliminary data.</text>
</comment>
<accession>A0A8J8NYE8</accession>
<dbReference type="Proteomes" id="UP000785679">
    <property type="component" value="Unassembled WGS sequence"/>
</dbReference>
<proteinExistence type="predicted"/>
<gene>
    <name evidence="1" type="ORF">FGO68_gene17</name>
</gene>
<evidence type="ECO:0000313" key="1">
    <source>
        <dbReference type="EMBL" id="TNV82605.1"/>
    </source>
</evidence>
<evidence type="ECO:0000313" key="2">
    <source>
        <dbReference type="Proteomes" id="UP000785679"/>
    </source>
</evidence>
<dbReference type="AlphaFoldDB" id="A0A8J8NYE8"/>
<name>A0A8J8NYE8_HALGN</name>
<dbReference type="EMBL" id="RRYP01004762">
    <property type="protein sequence ID" value="TNV82605.1"/>
    <property type="molecule type" value="Genomic_DNA"/>
</dbReference>
<keyword evidence="2" id="KW-1185">Reference proteome</keyword>
<protein>
    <submittedName>
        <fullName evidence="1">Uncharacterized protein</fullName>
    </submittedName>
</protein>